<dbReference type="InterPro" id="IPR048354">
    <property type="entry name" value="TOD1_MUCI70_glycTrfase_dom"/>
</dbReference>
<evidence type="ECO:0000259" key="3">
    <source>
        <dbReference type="Pfam" id="PF05050"/>
    </source>
</evidence>
<organism evidence="4 5">
    <name type="scientific">Brucella haematophila</name>
    <dbReference type="NCBI Taxonomy" id="419474"/>
    <lineage>
        <taxon>Bacteria</taxon>
        <taxon>Pseudomonadati</taxon>
        <taxon>Pseudomonadota</taxon>
        <taxon>Alphaproteobacteria</taxon>
        <taxon>Hyphomicrobiales</taxon>
        <taxon>Brucellaceae</taxon>
        <taxon>Brucella/Ochrobactrum group</taxon>
        <taxon>Brucella</taxon>
    </lineage>
</organism>
<dbReference type="Gene3D" id="3.40.50.150">
    <property type="entry name" value="Vaccinia Virus protein VP39"/>
    <property type="match status" value="1"/>
</dbReference>
<dbReference type="SUPFAM" id="SSF53335">
    <property type="entry name" value="S-adenosyl-L-methionine-dependent methyltransferases"/>
    <property type="match status" value="1"/>
</dbReference>
<keyword evidence="1" id="KW-0175">Coiled coil</keyword>
<dbReference type="Proteomes" id="UP000704467">
    <property type="component" value="Unassembled WGS sequence"/>
</dbReference>
<feature type="coiled-coil region" evidence="1">
    <location>
        <begin position="399"/>
        <end position="426"/>
    </location>
</feature>
<feature type="domain" description="Methyltransferase FkbM" evidence="3">
    <location>
        <begin position="2"/>
        <end position="58"/>
    </location>
</feature>
<protein>
    <submittedName>
        <fullName evidence="4">DUF616 domain-containing protein</fullName>
    </submittedName>
</protein>
<name>A0ABX1DJW0_9HYPH</name>
<dbReference type="Pfam" id="PF05050">
    <property type="entry name" value="Methyltransf_21"/>
    <property type="match status" value="1"/>
</dbReference>
<comment type="caution">
    <text evidence="4">The sequence shown here is derived from an EMBL/GenBank/DDBJ whole genome shotgun (WGS) entry which is preliminary data.</text>
</comment>
<dbReference type="EMBL" id="JAAVLN010000001">
    <property type="protein sequence ID" value="NKC03253.1"/>
    <property type="molecule type" value="Genomic_DNA"/>
</dbReference>
<dbReference type="InterPro" id="IPR029063">
    <property type="entry name" value="SAM-dependent_MTases_sf"/>
</dbReference>
<evidence type="ECO:0000313" key="5">
    <source>
        <dbReference type="Proteomes" id="UP000704467"/>
    </source>
</evidence>
<feature type="domain" description="TOD1/MUCI70 glycosyltransferase-like" evidence="2">
    <location>
        <begin position="196"/>
        <end position="332"/>
    </location>
</feature>
<sequence>MTTLDHEFLESQPANICIKIDVEGHEFSVLAGAKNLFEQAANWAVVLEILHMRPTEISKLAKDYSLYVLEKNSEKIVKLDAANPSRLEHQISDLSLYLQDALLVSSDTIINDKILFQMPADNGGLQAHKLGHPNSTESAPRRVVYTALIGAYELLNEQPIAKSSNIDFICFTDDPVLVSDSWEIRLIEPRFPRDTIRSARYLKVMGPDILGEYDESLWIDNSIVLRATPESILDEWIADADFALPLHGFRESVAGEFDAVDAAGYDDPSRIYEQMITYAAVRPAVLEEKPYATNFMARRHTTHLREAMRLWYDQILRYSRRDQLSLNYALSVTGLPAHGIDMDLFLTDKHQWPVSRQRKTNVTRGQLSNVLRIPHVEMGRLENTAAALQNALTQETALRNETESKVLDLQAALAAAQGELNSLRSSSSWRVTQPLRWAGSQLAVHNRSMIKGAFARYGEQSHSLAFVTRVVVIIKSRFPPIRSQSQCQAQISNQTYAFIAGNAANRFWRSTMKPRSTRHSGPVY</sequence>
<accession>A0ABX1DJW0</accession>
<gene>
    <name evidence="4" type="ORF">HED55_07505</name>
</gene>
<keyword evidence="5" id="KW-1185">Reference proteome</keyword>
<dbReference type="InterPro" id="IPR006342">
    <property type="entry name" value="FkbM_mtfrase"/>
</dbReference>
<proteinExistence type="predicted"/>
<dbReference type="Pfam" id="PF04765">
    <property type="entry name" value="TOD1_MUCI70"/>
    <property type="match status" value="1"/>
</dbReference>
<evidence type="ECO:0000259" key="2">
    <source>
        <dbReference type="Pfam" id="PF04765"/>
    </source>
</evidence>
<reference evidence="4 5" key="1">
    <citation type="submission" date="2020-03" db="EMBL/GenBank/DDBJ databases">
        <title>Whole genome sequencing of clinical and environmental type strains of Ochrobactrum.</title>
        <authorList>
            <person name="Dharne M."/>
        </authorList>
    </citation>
    <scope>NUCLEOTIDE SEQUENCE [LARGE SCALE GENOMIC DNA]</scope>
    <source>
        <strain evidence="4 5">CIP 109452</strain>
    </source>
</reference>
<evidence type="ECO:0000256" key="1">
    <source>
        <dbReference type="SAM" id="Coils"/>
    </source>
</evidence>
<evidence type="ECO:0000313" key="4">
    <source>
        <dbReference type="EMBL" id="NKC03253.1"/>
    </source>
</evidence>